<proteinExistence type="predicted"/>
<organism evidence="2 3">
    <name type="scientific">Candidatus Micropelagius thuwalensis</name>
    <dbReference type="NCBI Taxonomy" id="1397666"/>
    <lineage>
        <taxon>Bacteria</taxon>
        <taxon>Pseudomonadati</taxon>
        <taxon>Pseudomonadota</taxon>
        <taxon>Alphaproteobacteria</taxon>
        <taxon>PS1 clade</taxon>
        <taxon>Candidatus Micropelagius</taxon>
    </lineage>
</organism>
<keyword evidence="3" id="KW-1185">Reference proteome</keyword>
<dbReference type="eggNOG" id="ENOG502ZBB5">
    <property type="taxonomic scope" value="Bacteria"/>
</dbReference>
<name>U2W8U4_9PROT</name>
<keyword evidence="1" id="KW-1133">Transmembrane helix</keyword>
<dbReference type="EMBL" id="AWXE01000005">
    <property type="protein sequence ID" value="ERL46009.1"/>
    <property type="molecule type" value="Genomic_DNA"/>
</dbReference>
<dbReference type="RefSeq" id="WP_021777982.1">
    <property type="nucleotide sequence ID" value="NZ_AWXE01000005.1"/>
</dbReference>
<feature type="transmembrane region" description="Helical" evidence="1">
    <location>
        <begin position="39"/>
        <end position="57"/>
    </location>
</feature>
<feature type="transmembrane region" description="Helical" evidence="1">
    <location>
        <begin position="92"/>
        <end position="112"/>
    </location>
</feature>
<reference evidence="2 3" key="1">
    <citation type="journal article" date="2014" name="FEMS Microbiol. Ecol.">
        <title>Genomic differentiation among two strains of the PS1 clade isolated from geographically separated marine habitats.</title>
        <authorList>
            <person name="Jimenez-Infante F."/>
            <person name="Ngugi D.K."/>
            <person name="Alam I."/>
            <person name="Rashid M."/>
            <person name="Baalawi W."/>
            <person name="Kamau A.A."/>
            <person name="Bajic V.B."/>
            <person name="Stingl U."/>
        </authorList>
    </citation>
    <scope>NUCLEOTIDE SEQUENCE [LARGE SCALE GENOMIC DNA]</scope>
    <source>
        <strain evidence="2 3">RS24</strain>
    </source>
</reference>
<dbReference type="PATRIC" id="fig|1397666.3.peg.1910"/>
<gene>
    <name evidence="2" type="ORF">RS24_02080</name>
</gene>
<keyword evidence="1" id="KW-0472">Membrane</keyword>
<feature type="transmembrane region" description="Helical" evidence="1">
    <location>
        <begin position="132"/>
        <end position="152"/>
    </location>
</feature>
<feature type="transmembrane region" description="Helical" evidence="1">
    <location>
        <begin position="164"/>
        <end position="186"/>
    </location>
</feature>
<evidence type="ECO:0000313" key="3">
    <source>
        <dbReference type="Proteomes" id="UP000016762"/>
    </source>
</evidence>
<dbReference type="STRING" id="1397666.RS24_02080"/>
<protein>
    <submittedName>
        <fullName evidence="2">Uncharacterized protein</fullName>
    </submittedName>
</protein>
<feature type="transmembrane region" description="Helical" evidence="1">
    <location>
        <begin position="69"/>
        <end position="86"/>
    </location>
</feature>
<dbReference type="Proteomes" id="UP000016762">
    <property type="component" value="Unassembled WGS sequence"/>
</dbReference>
<feature type="transmembrane region" description="Helical" evidence="1">
    <location>
        <begin position="12"/>
        <end position="33"/>
    </location>
</feature>
<keyword evidence="1" id="KW-0812">Transmembrane</keyword>
<comment type="caution">
    <text evidence="2">The sequence shown here is derived from an EMBL/GenBank/DDBJ whole genome shotgun (WGS) entry which is preliminary data.</text>
</comment>
<evidence type="ECO:0000313" key="2">
    <source>
        <dbReference type="EMBL" id="ERL46009.1"/>
    </source>
</evidence>
<sequence length="193" mass="22014">MQLLKNALSFSAKEFCFVFFGYVLMFFLVQYVIYPVQEIIIPESTIFAALLFLPHGVRVVSIWLLRERAIIPLFLASLVIYRSFYWHAEPFYLNYFLILTGTFCAYIAILFFDFGKIDLSVQNLSISHWRSLILLGFVASVFNAIGNSVILASSIDLESQLRTLIHYLIGDTLGVVGFLVILLALLRIGRVLN</sequence>
<dbReference type="AlphaFoldDB" id="U2W8U4"/>
<accession>U2W8U4</accession>
<evidence type="ECO:0000256" key="1">
    <source>
        <dbReference type="SAM" id="Phobius"/>
    </source>
</evidence>